<proteinExistence type="predicted"/>
<dbReference type="InterPro" id="IPR010736">
    <property type="entry name" value="SHIPPO-rpt"/>
</dbReference>
<feature type="compositionally biased region" description="Polar residues" evidence="1">
    <location>
        <begin position="51"/>
        <end position="86"/>
    </location>
</feature>
<sequence length="128" mass="14131">MANTSSLPSTTYDRLSSNKANFPSMVICCTFSKKSTNDKRKRENNPAPDTYDTTTAFRKLTAKSTPITLKSRVGGTQISTNQSTDKTPGPGAHDESKFLSNRRSSPKHSFGKRIPASFRQDPYVQVIP</sequence>
<organism evidence="2 3">
    <name type="scientific">Rotaria socialis</name>
    <dbReference type="NCBI Taxonomy" id="392032"/>
    <lineage>
        <taxon>Eukaryota</taxon>
        <taxon>Metazoa</taxon>
        <taxon>Spiralia</taxon>
        <taxon>Gnathifera</taxon>
        <taxon>Rotifera</taxon>
        <taxon>Eurotatoria</taxon>
        <taxon>Bdelloidea</taxon>
        <taxon>Philodinida</taxon>
        <taxon>Philodinidae</taxon>
        <taxon>Rotaria</taxon>
    </lineage>
</organism>
<protein>
    <submittedName>
        <fullName evidence="2">Uncharacterized protein</fullName>
    </submittedName>
</protein>
<feature type="compositionally biased region" description="Basic and acidic residues" evidence="1">
    <location>
        <begin position="35"/>
        <end position="44"/>
    </location>
</feature>
<evidence type="ECO:0000256" key="1">
    <source>
        <dbReference type="SAM" id="MobiDB-lite"/>
    </source>
</evidence>
<gene>
    <name evidence="2" type="ORF">TIS948_LOCUS18558</name>
</gene>
<evidence type="ECO:0000313" key="3">
    <source>
        <dbReference type="Proteomes" id="UP000663825"/>
    </source>
</evidence>
<accession>A0A817SXZ7</accession>
<evidence type="ECO:0000313" key="2">
    <source>
        <dbReference type="EMBL" id="CAF3303377.1"/>
    </source>
</evidence>
<feature type="region of interest" description="Disordered" evidence="1">
    <location>
        <begin position="33"/>
        <end position="128"/>
    </location>
</feature>
<reference evidence="2" key="1">
    <citation type="submission" date="2021-02" db="EMBL/GenBank/DDBJ databases">
        <authorList>
            <person name="Nowell W R."/>
        </authorList>
    </citation>
    <scope>NUCLEOTIDE SEQUENCE</scope>
</reference>
<dbReference type="EMBL" id="CAJNXB010003253">
    <property type="protein sequence ID" value="CAF3303377.1"/>
    <property type="molecule type" value="Genomic_DNA"/>
</dbReference>
<dbReference type="AlphaFoldDB" id="A0A817SXZ7"/>
<comment type="caution">
    <text evidence="2">The sequence shown here is derived from an EMBL/GenBank/DDBJ whole genome shotgun (WGS) entry which is preliminary data.</text>
</comment>
<dbReference type="Pfam" id="PF07004">
    <property type="entry name" value="SHIPPO-rpt"/>
    <property type="match status" value="1"/>
</dbReference>
<dbReference type="Proteomes" id="UP000663825">
    <property type="component" value="Unassembled WGS sequence"/>
</dbReference>
<name>A0A817SXZ7_9BILA</name>